<dbReference type="PIRSF" id="PIRSF000168">
    <property type="entry name" value="Acyl-CoA_oxidase"/>
    <property type="match status" value="1"/>
</dbReference>
<keyword evidence="6 11" id="KW-0274">FAD</keyword>
<gene>
    <name evidence="18" type="ORF">ACHAW5_006530</name>
</gene>
<feature type="compositionally biased region" description="Low complexity" evidence="14">
    <location>
        <begin position="1"/>
        <end position="15"/>
    </location>
</feature>
<keyword evidence="8" id="KW-0560">Oxidoreductase</keyword>
<feature type="region of interest" description="Disordered" evidence="14">
    <location>
        <begin position="1"/>
        <end position="21"/>
    </location>
</feature>
<evidence type="ECO:0000313" key="19">
    <source>
        <dbReference type="Proteomes" id="UP001530315"/>
    </source>
</evidence>
<evidence type="ECO:0000256" key="1">
    <source>
        <dbReference type="ARBA" id="ARBA00001201"/>
    </source>
</evidence>
<comment type="catalytic activity">
    <reaction evidence="1">
        <text>a 2,3-saturated acyl-CoA + O2 = a (2E)-enoyl-CoA + H2O2</text>
        <dbReference type="Rhea" id="RHEA:38959"/>
        <dbReference type="ChEBI" id="CHEBI:15379"/>
        <dbReference type="ChEBI" id="CHEBI:16240"/>
        <dbReference type="ChEBI" id="CHEBI:58856"/>
        <dbReference type="ChEBI" id="CHEBI:65111"/>
        <dbReference type="EC" id="1.3.3.6"/>
    </reaction>
</comment>
<evidence type="ECO:0000256" key="13">
    <source>
        <dbReference type="PIRSR" id="PIRSR000168-2"/>
    </source>
</evidence>
<dbReference type="InterPro" id="IPR002655">
    <property type="entry name" value="Acyl-CoA_oxidase_C"/>
</dbReference>
<dbReference type="SUPFAM" id="SSF56645">
    <property type="entry name" value="Acyl-CoA dehydrogenase NM domain-like"/>
    <property type="match status" value="1"/>
</dbReference>
<dbReference type="InterPro" id="IPR046373">
    <property type="entry name" value="Acyl-CoA_Oxase/DH_mid-dom_sf"/>
</dbReference>
<feature type="domain" description="Acyl-coenzyme A oxidase N-terminal" evidence="16">
    <location>
        <begin position="34"/>
        <end position="177"/>
    </location>
</feature>
<dbReference type="EMBL" id="JALLAZ020000929">
    <property type="protein sequence ID" value="KAL3784424.1"/>
    <property type="molecule type" value="Genomic_DNA"/>
</dbReference>
<reference evidence="18 19" key="1">
    <citation type="submission" date="2024-10" db="EMBL/GenBank/DDBJ databases">
        <title>Updated reference genomes for cyclostephanoid diatoms.</title>
        <authorList>
            <person name="Roberts W.R."/>
            <person name="Alverson A.J."/>
        </authorList>
    </citation>
    <scope>NUCLEOTIDE SEQUENCE [LARGE SCALE GENOMIC DNA]</scope>
    <source>
        <strain evidence="18 19">AJA276-08</strain>
    </source>
</reference>
<feature type="domain" description="Acyl-CoA oxidase C-terminal" evidence="15">
    <location>
        <begin position="573"/>
        <end position="748"/>
    </location>
</feature>
<dbReference type="InterPro" id="IPR012258">
    <property type="entry name" value="Acyl-CoA_oxidase"/>
</dbReference>
<evidence type="ECO:0000256" key="9">
    <source>
        <dbReference type="ARBA" id="ARBA00023098"/>
    </source>
</evidence>
<dbReference type="PANTHER" id="PTHR10909:SF250">
    <property type="entry name" value="PEROXISOMAL ACYL-COENZYME A OXIDASE 1"/>
    <property type="match status" value="1"/>
</dbReference>
<dbReference type="Pfam" id="PF22924">
    <property type="entry name" value="ACOX_C_alpha1"/>
    <property type="match status" value="1"/>
</dbReference>
<dbReference type="Pfam" id="PF01756">
    <property type="entry name" value="ACOX"/>
    <property type="match status" value="1"/>
</dbReference>
<dbReference type="PANTHER" id="PTHR10909">
    <property type="entry name" value="ELECTRON TRANSPORT OXIDOREDUCTASE"/>
    <property type="match status" value="1"/>
</dbReference>
<dbReference type="InterPro" id="IPR009100">
    <property type="entry name" value="AcylCoA_DH/oxidase_NM_dom_sf"/>
</dbReference>
<feature type="active site" description="Proton acceptor" evidence="12">
    <location>
        <position position="495"/>
    </location>
</feature>
<name>A0ABD3P9R0_9STRA</name>
<evidence type="ECO:0000256" key="14">
    <source>
        <dbReference type="SAM" id="MobiDB-lite"/>
    </source>
</evidence>
<dbReference type="GO" id="GO:0005777">
    <property type="term" value="C:peroxisome"/>
    <property type="evidence" value="ECO:0007669"/>
    <property type="project" value="UniProtKB-SubCell"/>
</dbReference>
<evidence type="ECO:0000256" key="12">
    <source>
        <dbReference type="PIRSR" id="PIRSR000168-1"/>
    </source>
</evidence>
<evidence type="ECO:0000256" key="8">
    <source>
        <dbReference type="ARBA" id="ARBA00023002"/>
    </source>
</evidence>
<dbReference type="FunFam" id="1.20.140.10:FF:000015">
    <property type="entry name" value="Acyl-coenzyme A oxidase"/>
    <property type="match status" value="1"/>
</dbReference>
<dbReference type="InterPro" id="IPR055060">
    <property type="entry name" value="ACOX_C_alpha1"/>
</dbReference>
<accession>A0ABD3P9R0</accession>
<dbReference type="AlphaFoldDB" id="A0ABD3P9R0"/>
<dbReference type="Gene3D" id="1.20.140.10">
    <property type="entry name" value="Butyryl-CoA Dehydrogenase, subunit A, domain 3"/>
    <property type="match status" value="2"/>
</dbReference>
<sequence length="794" mass="86513">MMTTTTTTAANATAAVPDTVNPDLARERASLPFDPMALTNFLDGGADGTARRRTLEGWIVNDDTGIFSNENNDYLHRTERHARSLAKFVRLVELCRAAGIGAPGGGGRTDPNSTAAVRPLEGDIIAAPEFQTLVAACSDDPLPTSLHWVMFVPNILTLCDADQQARWLPLCRDWKMIGCYAQTELGHGSNIRALETTATFLRERDGGAPGGEWIVHSPTVTSAKFWPGTLGKTANTAMVIAQLIDGDGVPRGIHNFLVPLRSMDDHTLLPGVETGDIGPKIGYNNMDNGFARFTHVRIPRRNMAMRFSTVDEDGKYRTAEGGGSSDAASKVAYITMMQVRAYIIHTSNEALAIACTIAIRYSVVRRQGYDADSDADMEGKRAGNAPNEFQVLDYRQQQYRLLPLLAASYAIFFTGKRVLARLKDVERRLVSGDGTITKTVVADMHATTSALKSYCTTFTADGIEDCRKACGGHGFLVCSGLVELSNTYLQSCTVEGDNQMLPQQVIKVLLKLVGAVQSGDAAATVEYEGTDMHYLIGPLKSSTIDRGGDDEPTRSAFAFPPDAGVDDFLNVGSLLTAFRHRAACLLIDVAAQIRSSMEGDNNLTAQRAWNDALLPMARASRAHASYLLLRDFRDGLKAEEERRREGGGSCLGPNELAVLRRCLVLLALYWMDKFMEDFLQIRCVLPSHVIRIRRALLDSLATIRPCAVGLCDARDFSDFRLKSALGRYDGDVYPAIMEAARRDPLNAMSSEGGVGLGYEESIRRLIVGGVGEYRGRATDEGRKDRGLSGTVSRL</sequence>
<dbReference type="InterPro" id="IPR036250">
    <property type="entry name" value="AcylCo_DH-like_C"/>
</dbReference>
<dbReference type="InterPro" id="IPR029320">
    <property type="entry name" value="Acyl-CoA_ox_N"/>
</dbReference>
<evidence type="ECO:0000256" key="2">
    <source>
        <dbReference type="ARBA" id="ARBA00001974"/>
    </source>
</evidence>
<organism evidence="18 19">
    <name type="scientific">Stephanodiscus triporus</name>
    <dbReference type="NCBI Taxonomy" id="2934178"/>
    <lineage>
        <taxon>Eukaryota</taxon>
        <taxon>Sar</taxon>
        <taxon>Stramenopiles</taxon>
        <taxon>Ochrophyta</taxon>
        <taxon>Bacillariophyta</taxon>
        <taxon>Coscinodiscophyceae</taxon>
        <taxon>Thalassiosirophycidae</taxon>
        <taxon>Stephanodiscales</taxon>
        <taxon>Stephanodiscaceae</taxon>
        <taxon>Stephanodiscus</taxon>
    </lineage>
</organism>
<comment type="subcellular location">
    <subcellularLocation>
        <location evidence="3">Peroxisome</location>
    </subcellularLocation>
</comment>
<evidence type="ECO:0000256" key="10">
    <source>
        <dbReference type="ARBA" id="ARBA00023140"/>
    </source>
</evidence>
<evidence type="ECO:0000256" key="6">
    <source>
        <dbReference type="ARBA" id="ARBA00022827"/>
    </source>
</evidence>
<keyword evidence="10" id="KW-0576">Peroxisome</keyword>
<keyword evidence="9" id="KW-0443">Lipid metabolism</keyword>
<evidence type="ECO:0000256" key="4">
    <source>
        <dbReference type="ARBA" id="ARBA00006288"/>
    </source>
</evidence>
<protein>
    <recommendedName>
        <fullName evidence="11">Acyl-coenzyme A oxidase</fullName>
    </recommendedName>
</protein>
<dbReference type="SUPFAM" id="SSF47203">
    <property type="entry name" value="Acyl-CoA dehydrogenase C-terminal domain-like"/>
    <property type="match status" value="2"/>
</dbReference>
<evidence type="ECO:0000313" key="18">
    <source>
        <dbReference type="EMBL" id="KAL3784424.1"/>
    </source>
</evidence>
<dbReference type="Pfam" id="PF14749">
    <property type="entry name" value="Acyl-CoA_ox_N"/>
    <property type="match status" value="1"/>
</dbReference>
<dbReference type="GO" id="GO:0003997">
    <property type="term" value="F:acyl-CoA oxidase activity"/>
    <property type="evidence" value="ECO:0007669"/>
    <property type="project" value="UniProtKB-EC"/>
</dbReference>
<evidence type="ECO:0000259" key="15">
    <source>
        <dbReference type="Pfam" id="PF01756"/>
    </source>
</evidence>
<keyword evidence="19" id="KW-1185">Reference proteome</keyword>
<evidence type="ECO:0000259" key="17">
    <source>
        <dbReference type="Pfam" id="PF22924"/>
    </source>
</evidence>
<comment type="caution">
    <text evidence="18">The sequence shown here is derived from an EMBL/GenBank/DDBJ whole genome shotgun (WGS) entry which is preliminary data.</text>
</comment>
<evidence type="ECO:0000256" key="5">
    <source>
        <dbReference type="ARBA" id="ARBA00022630"/>
    </source>
</evidence>
<feature type="domain" description="Acyl-CoA oxidase C-alpha1" evidence="17">
    <location>
        <begin position="333"/>
        <end position="510"/>
    </location>
</feature>
<feature type="binding site" evidence="13">
    <location>
        <position position="228"/>
    </location>
    <ligand>
        <name>FAD</name>
        <dbReference type="ChEBI" id="CHEBI:57692"/>
    </ligand>
</feature>
<keyword evidence="7" id="KW-0276">Fatty acid metabolism</keyword>
<evidence type="ECO:0000256" key="11">
    <source>
        <dbReference type="PIRNR" id="PIRNR000168"/>
    </source>
</evidence>
<comment type="cofactor">
    <cofactor evidence="2">
        <name>FAD</name>
        <dbReference type="ChEBI" id="CHEBI:57692"/>
    </cofactor>
</comment>
<feature type="binding site" evidence="13">
    <location>
        <position position="183"/>
    </location>
    <ligand>
        <name>FAD</name>
        <dbReference type="ChEBI" id="CHEBI:57692"/>
    </ligand>
</feature>
<dbReference type="GO" id="GO:0006631">
    <property type="term" value="P:fatty acid metabolic process"/>
    <property type="evidence" value="ECO:0007669"/>
    <property type="project" value="UniProtKB-KW"/>
</dbReference>
<evidence type="ECO:0000256" key="7">
    <source>
        <dbReference type="ARBA" id="ARBA00022832"/>
    </source>
</evidence>
<dbReference type="FunFam" id="2.40.110.10:FF:000003">
    <property type="entry name" value="Acyl-coenzyme A oxidase"/>
    <property type="match status" value="1"/>
</dbReference>
<comment type="similarity">
    <text evidence="4 11">Belongs to the acyl-CoA oxidase family.</text>
</comment>
<dbReference type="Proteomes" id="UP001530315">
    <property type="component" value="Unassembled WGS sequence"/>
</dbReference>
<keyword evidence="5 11" id="KW-0285">Flavoprotein</keyword>
<evidence type="ECO:0000256" key="3">
    <source>
        <dbReference type="ARBA" id="ARBA00004275"/>
    </source>
</evidence>
<proteinExistence type="inferred from homology"/>
<dbReference type="InterPro" id="IPR037069">
    <property type="entry name" value="AcylCoA_DH/ox_N_sf"/>
</dbReference>
<dbReference type="Gene3D" id="2.40.110.10">
    <property type="entry name" value="Butyryl-CoA Dehydrogenase, subunit A, domain 2"/>
    <property type="match status" value="1"/>
</dbReference>
<evidence type="ECO:0000259" key="16">
    <source>
        <dbReference type="Pfam" id="PF14749"/>
    </source>
</evidence>
<dbReference type="Gene3D" id="1.10.540.10">
    <property type="entry name" value="Acyl-CoA dehydrogenase/oxidase, N-terminal domain"/>
    <property type="match status" value="1"/>
</dbReference>